<dbReference type="Proteomes" id="UP001189429">
    <property type="component" value="Unassembled WGS sequence"/>
</dbReference>
<feature type="compositionally biased region" description="Basic and acidic residues" evidence="1">
    <location>
        <begin position="88"/>
        <end position="97"/>
    </location>
</feature>
<evidence type="ECO:0000313" key="2">
    <source>
        <dbReference type="EMBL" id="CAK0848668.1"/>
    </source>
</evidence>
<evidence type="ECO:0000313" key="3">
    <source>
        <dbReference type="Proteomes" id="UP001189429"/>
    </source>
</evidence>
<accession>A0ABN9TRA4</accession>
<feature type="region of interest" description="Disordered" evidence="1">
    <location>
        <begin position="80"/>
        <end position="100"/>
    </location>
</feature>
<keyword evidence="3" id="KW-1185">Reference proteome</keyword>
<dbReference type="EMBL" id="CAUYUJ010014999">
    <property type="protein sequence ID" value="CAK0848668.1"/>
    <property type="molecule type" value="Genomic_DNA"/>
</dbReference>
<name>A0ABN9TRA4_9DINO</name>
<gene>
    <name evidence="2" type="ORF">PCOR1329_LOCUS41560</name>
</gene>
<proteinExistence type="predicted"/>
<feature type="non-terminal residue" evidence="2">
    <location>
        <position position="153"/>
    </location>
</feature>
<organism evidence="2 3">
    <name type="scientific">Prorocentrum cordatum</name>
    <dbReference type="NCBI Taxonomy" id="2364126"/>
    <lineage>
        <taxon>Eukaryota</taxon>
        <taxon>Sar</taxon>
        <taxon>Alveolata</taxon>
        <taxon>Dinophyceae</taxon>
        <taxon>Prorocentrales</taxon>
        <taxon>Prorocentraceae</taxon>
        <taxon>Prorocentrum</taxon>
    </lineage>
</organism>
<comment type="caution">
    <text evidence="2">The sequence shown here is derived from an EMBL/GenBank/DDBJ whole genome shotgun (WGS) entry which is preliminary data.</text>
</comment>
<reference evidence="2" key="1">
    <citation type="submission" date="2023-10" db="EMBL/GenBank/DDBJ databases">
        <authorList>
            <person name="Chen Y."/>
            <person name="Shah S."/>
            <person name="Dougan E. K."/>
            <person name="Thang M."/>
            <person name="Chan C."/>
        </authorList>
    </citation>
    <scope>NUCLEOTIDE SEQUENCE [LARGE SCALE GENOMIC DNA]</scope>
</reference>
<protein>
    <submittedName>
        <fullName evidence="2">Uncharacterized protein</fullName>
    </submittedName>
</protein>
<evidence type="ECO:0000256" key="1">
    <source>
        <dbReference type="SAM" id="MobiDB-lite"/>
    </source>
</evidence>
<sequence length="153" mass="17164">MDMPDRVTYSSGIQFKECSIHDGEKCILKGLNCRGPRGRLVDKSKPPSSALRCSGVNVAVRAPLPEAEDVRHVSESVQLHRRVRKKKADSDEVEKQETAPPLQCRCGATSQLNAEHISQGLTADFFDYIQGQLRSPLMHNRPVLRQDMWPTIL</sequence>